<dbReference type="Gene3D" id="2.30.42.10">
    <property type="match status" value="1"/>
</dbReference>
<dbReference type="OrthoDB" id="9778516at2"/>
<dbReference type="Pfam" id="PF13180">
    <property type="entry name" value="PDZ_2"/>
    <property type="match status" value="1"/>
</dbReference>
<dbReference type="InterPro" id="IPR036034">
    <property type="entry name" value="PDZ_sf"/>
</dbReference>
<evidence type="ECO:0000313" key="6">
    <source>
        <dbReference type="Proteomes" id="UP000199679"/>
    </source>
</evidence>
<keyword evidence="5" id="KW-0378">Hydrolase</keyword>
<keyword evidence="1" id="KW-0732">Signal</keyword>
<reference evidence="5 6" key="1">
    <citation type="submission" date="2016-10" db="EMBL/GenBank/DDBJ databases">
        <authorList>
            <person name="de Groot N.N."/>
        </authorList>
    </citation>
    <scope>NUCLEOTIDE SEQUENCE [LARGE SCALE GENOMIC DNA]</scope>
    <source>
        <strain evidence="5 6">MP1X4</strain>
    </source>
</reference>
<keyword evidence="5" id="KW-0482">Metalloprotease</keyword>
<dbReference type="InterPro" id="IPR001478">
    <property type="entry name" value="PDZ"/>
</dbReference>
<dbReference type="Pfam" id="PF17899">
    <property type="entry name" value="Peptidase_M61_N"/>
    <property type="match status" value="1"/>
</dbReference>
<organism evidence="5 6">
    <name type="scientific">Mucilaginibacter mallensis</name>
    <dbReference type="NCBI Taxonomy" id="652787"/>
    <lineage>
        <taxon>Bacteria</taxon>
        <taxon>Pseudomonadati</taxon>
        <taxon>Bacteroidota</taxon>
        <taxon>Sphingobacteriia</taxon>
        <taxon>Sphingobacteriales</taxon>
        <taxon>Sphingobacteriaceae</taxon>
        <taxon>Mucilaginibacter</taxon>
    </lineage>
</organism>
<dbReference type="AlphaFoldDB" id="A0A1H1MWB7"/>
<dbReference type="InterPro" id="IPR024191">
    <property type="entry name" value="Peptidase_M61"/>
</dbReference>
<evidence type="ECO:0000259" key="3">
    <source>
        <dbReference type="Pfam" id="PF13180"/>
    </source>
</evidence>
<dbReference type="InterPro" id="IPR027268">
    <property type="entry name" value="Peptidase_M4/M1_CTD_sf"/>
</dbReference>
<keyword evidence="6" id="KW-1185">Reference proteome</keyword>
<dbReference type="Gene3D" id="1.10.390.10">
    <property type="entry name" value="Neutral Protease Domain 2"/>
    <property type="match status" value="1"/>
</dbReference>
<dbReference type="GO" id="GO:0006508">
    <property type="term" value="P:proteolysis"/>
    <property type="evidence" value="ECO:0007669"/>
    <property type="project" value="UniProtKB-KW"/>
</dbReference>
<protein>
    <submittedName>
        <fullName evidence="5">Predicted metalloprotease, contains C-terminal PDZ domain</fullName>
    </submittedName>
</protein>
<dbReference type="Pfam" id="PF05299">
    <property type="entry name" value="Peptidase_M61"/>
    <property type="match status" value="1"/>
</dbReference>
<accession>A0A1H1MWB7</accession>
<dbReference type="RefSeq" id="WP_091367781.1">
    <property type="nucleotide sequence ID" value="NZ_LT629740.1"/>
</dbReference>
<dbReference type="SUPFAM" id="SSF50156">
    <property type="entry name" value="PDZ domain-like"/>
    <property type="match status" value="1"/>
</dbReference>
<dbReference type="PIRSF" id="PIRSF016493">
    <property type="entry name" value="Glycyl_aminpptds"/>
    <property type="match status" value="1"/>
</dbReference>
<evidence type="ECO:0000256" key="1">
    <source>
        <dbReference type="SAM" id="SignalP"/>
    </source>
</evidence>
<feature type="domain" description="Peptidase M61 catalytic" evidence="2">
    <location>
        <begin position="291"/>
        <end position="407"/>
    </location>
</feature>
<gene>
    <name evidence="5" type="ORF">SAMN05216490_0163</name>
</gene>
<dbReference type="Proteomes" id="UP000199679">
    <property type="component" value="Chromosome I"/>
</dbReference>
<feature type="signal peptide" evidence="1">
    <location>
        <begin position="1"/>
        <end position="19"/>
    </location>
</feature>
<dbReference type="STRING" id="652787.SAMN05216490_0163"/>
<dbReference type="InterPro" id="IPR040756">
    <property type="entry name" value="Peptidase_M61_N"/>
</dbReference>
<dbReference type="EMBL" id="LT629740">
    <property type="protein sequence ID" value="SDR90229.1"/>
    <property type="molecule type" value="Genomic_DNA"/>
</dbReference>
<name>A0A1H1MWB7_MUCMA</name>
<evidence type="ECO:0000259" key="4">
    <source>
        <dbReference type="Pfam" id="PF17899"/>
    </source>
</evidence>
<dbReference type="Gene3D" id="2.60.40.3650">
    <property type="match status" value="1"/>
</dbReference>
<feature type="domain" description="Peptidase M61 N-terminal" evidence="4">
    <location>
        <begin position="28"/>
        <end position="193"/>
    </location>
</feature>
<dbReference type="GO" id="GO:0008237">
    <property type="term" value="F:metallopeptidase activity"/>
    <property type="evidence" value="ECO:0007669"/>
    <property type="project" value="UniProtKB-KW"/>
</dbReference>
<proteinExistence type="predicted"/>
<sequence>MKKLFLITTLCLFVANIFAQTPPKAIFYSISFPNAVHHEAEIVMTIPQAPSGAFKVRMSRSSAGRYATHEFGKNIYNVKGSTVDGADIPLKQIEGDVYEVNEDHPATVKISYTLFANWTDGTYASIDDSHAHLNMPAVCMWVPGQTDRPITLELNDLDKYGWKVATQLKHEGVNVYSAPNLQYLMDSPTELSNFKETSWQVVNTDGKTETINLTAHSDDSQATIDNFGKMVQKVVLEEKAVFGELPTYDFGEYTFLTDVYPTNSGDGMEHRNSTCIVEEDKKIEGNEIDELSTFSHEYFHSWNVKRIRPKSLEPFNFEHADMSNELWFAEGFTQYYGELLLVRSGFHSVDDYTQTIGGLVNAVLKTPAAAKYSATQMSRYAVFADNGVSIDPVNQINTFTTYYYYGGAIALALDLRLRSEFNLTLDDYMKAVWLAVGKVQKPYIIPDLEKVLGKLTNNPKFAADFFKQYIYGIEKNNYEALLAKAGLVLRKSNPGKAWAGPLSTRYGRRRAGFAKGDSYDGLLIQSSTLMGSPVYKAGLDAGDIILKADGKNVKDEQTFENIVEGKSIGDKIVIDYKNRTGDHQTTITLEENPYLEVVTFEKAGKTLTKDQQDFRNSWLLSKVK</sequence>
<keyword evidence="5" id="KW-0645">Protease</keyword>
<dbReference type="InterPro" id="IPR007963">
    <property type="entry name" value="Peptidase_M61_catalytic"/>
</dbReference>
<evidence type="ECO:0000259" key="2">
    <source>
        <dbReference type="Pfam" id="PF05299"/>
    </source>
</evidence>
<dbReference type="SUPFAM" id="SSF55486">
    <property type="entry name" value="Metalloproteases ('zincins'), catalytic domain"/>
    <property type="match status" value="1"/>
</dbReference>
<feature type="domain" description="PDZ" evidence="3">
    <location>
        <begin position="531"/>
        <end position="580"/>
    </location>
</feature>
<feature type="chain" id="PRO_5009254922" evidence="1">
    <location>
        <begin position="20"/>
        <end position="624"/>
    </location>
</feature>
<evidence type="ECO:0000313" key="5">
    <source>
        <dbReference type="EMBL" id="SDR90229.1"/>
    </source>
</evidence>